<dbReference type="SUPFAM" id="SSF55729">
    <property type="entry name" value="Acyl-CoA N-acyltransferases (Nat)"/>
    <property type="match status" value="1"/>
</dbReference>
<dbReference type="InterPro" id="IPR016181">
    <property type="entry name" value="Acyl_CoA_acyltransferase"/>
</dbReference>
<gene>
    <name evidence="4" type="ORF">CE91St30_20510</name>
</gene>
<keyword evidence="2" id="KW-0012">Acyltransferase</keyword>
<reference evidence="4 5" key="1">
    <citation type="submission" date="2022-01" db="EMBL/GenBank/DDBJ databases">
        <title>Novel bile acid biosynthetic pathways are enriched in the microbiome of centenarians.</title>
        <authorList>
            <person name="Sato Y."/>
            <person name="Atarashi K."/>
            <person name="Plichta R.D."/>
            <person name="Arai Y."/>
            <person name="Sasajima S."/>
            <person name="Kearney M.S."/>
            <person name="Suda W."/>
            <person name="Takeshita K."/>
            <person name="Sasaki T."/>
            <person name="Okamoto S."/>
            <person name="Skelly N.A."/>
            <person name="Okamura Y."/>
            <person name="Vlamakis H."/>
            <person name="Li Y."/>
            <person name="Tanoue T."/>
            <person name="Takei H."/>
            <person name="Nittono H."/>
            <person name="Narushima S."/>
            <person name="Irie J."/>
            <person name="Itoh H."/>
            <person name="Moriya K."/>
            <person name="Sugiura Y."/>
            <person name="Suematsu M."/>
            <person name="Moritoki N."/>
            <person name="Shibata S."/>
            <person name="Littman R.D."/>
            <person name="Fischbach A.M."/>
            <person name="Uwamino Y."/>
            <person name="Inoue T."/>
            <person name="Honda A."/>
            <person name="Hattori M."/>
            <person name="Murai T."/>
            <person name="Xavier J.R."/>
            <person name="Hirose N."/>
            <person name="Honda K."/>
        </authorList>
    </citation>
    <scope>NUCLEOTIDE SEQUENCE [LARGE SCALE GENOMIC DNA]</scope>
    <source>
        <strain evidence="4 5">CE91-St30</strain>
    </source>
</reference>
<dbReference type="PANTHER" id="PTHR10545">
    <property type="entry name" value="DIAMINE N-ACETYLTRANSFERASE"/>
    <property type="match status" value="1"/>
</dbReference>
<protein>
    <submittedName>
        <fullName evidence="4">GCN5 family N-acetyltransferase</fullName>
    </submittedName>
</protein>
<dbReference type="InterPro" id="IPR051016">
    <property type="entry name" value="Diverse_Substrate_AcTransf"/>
</dbReference>
<keyword evidence="5" id="KW-1185">Reference proteome</keyword>
<feature type="domain" description="N-acetyltransferase" evidence="3">
    <location>
        <begin position="6"/>
        <end position="162"/>
    </location>
</feature>
<evidence type="ECO:0000256" key="1">
    <source>
        <dbReference type="ARBA" id="ARBA00022679"/>
    </source>
</evidence>
<evidence type="ECO:0000313" key="5">
    <source>
        <dbReference type="Proteomes" id="UP001320544"/>
    </source>
</evidence>
<evidence type="ECO:0000256" key="2">
    <source>
        <dbReference type="ARBA" id="ARBA00023315"/>
    </source>
</evidence>
<organism evidence="4 5">
    <name type="scientific">Raoultibacter timonensis</name>
    <dbReference type="NCBI Taxonomy" id="1907662"/>
    <lineage>
        <taxon>Bacteria</taxon>
        <taxon>Bacillati</taxon>
        <taxon>Actinomycetota</taxon>
        <taxon>Coriobacteriia</taxon>
        <taxon>Eggerthellales</taxon>
        <taxon>Eggerthellaceae</taxon>
        <taxon>Raoultibacter</taxon>
    </lineage>
</organism>
<dbReference type="Pfam" id="PF00583">
    <property type="entry name" value="Acetyltransf_1"/>
    <property type="match status" value="1"/>
</dbReference>
<dbReference type="EMBL" id="AP025564">
    <property type="protein sequence ID" value="BDE96718.1"/>
    <property type="molecule type" value="Genomic_DNA"/>
</dbReference>
<dbReference type="RefSeq" id="WP_102377800.1">
    <property type="nucleotide sequence ID" value="NZ_AP025564.1"/>
</dbReference>
<evidence type="ECO:0000313" key="4">
    <source>
        <dbReference type="EMBL" id="BDE96718.1"/>
    </source>
</evidence>
<proteinExistence type="predicted"/>
<sequence>MNGTTAHFRFATKGDIPGILEMIRRLAAYEHAEDEVRATPELLDEWMFERRAAETVVMEAPDAGIVGIAVFFQNFSTWTGTGGMYLEDLYIDEPYRGNGAGRALMAHLAGICKKRGWVRLDWSCLDWNEPSLGFYQRIGAARMDEWVHHRLSGDALEALAAEAV</sequence>
<accession>A0ABN6MJK0</accession>
<keyword evidence="1" id="KW-0808">Transferase</keyword>
<dbReference type="Proteomes" id="UP001320544">
    <property type="component" value="Chromosome"/>
</dbReference>
<evidence type="ECO:0000259" key="3">
    <source>
        <dbReference type="PROSITE" id="PS51186"/>
    </source>
</evidence>
<dbReference type="CDD" id="cd04301">
    <property type="entry name" value="NAT_SF"/>
    <property type="match status" value="1"/>
</dbReference>
<dbReference type="Gene3D" id="3.40.630.30">
    <property type="match status" value="1"/>
</dbReference>
<dbReference type="PROSITE" id="PS51186">
    <property type="entry name" value="GNAT"/>
    <property type="match status" value="1"/>
</dbReference>
<dbReference type="PANTHER" id="PTHR10545:SF29">
    <property type="entry name" value="GH14572P-RELATED"/>
    <property type="match status" value="1"/>
</dbReference>
<dbReference type="InterPro" id="IPR000182">
    <property type="entry name" value="GNAT_dom"/>
</dbReference>
<name>A0ABN6MJK0_9ACTN</name>